<gene>
    <name evidence="2" type="ORF">BS78_K119000</name>
</gene>
<feature type="region of interest" description="Disordered" evidence="1">
    <location>
        <begin position="1"/>
        <end position="47"/>
    </location>
</feature>
<evidence type="ECO:0000313" key="3">
    <source>
        <dbReference type="Proteomes" id="UP001164776"/>
    </source>
</evidence>
<dbReference type="AlphaFoldDB" id="A0A9W7XE48"/>
<name>A0A9W7XE48_9POAL</name>
<protein>
    <submittedName>
        <fullName evidence="2">Uncharacterized protein</fullName>
    </submittedName>
</protein>
<evidence type="ECO:0000256" key="1">
    <source>
        <dbReference type="SAM" id="MobiDB-lite"/>
    </source>
</evidence>
<reference evidence="2 3" key="1">
    <citation type="submission" date="2022-10" db="EMBL/GenBank/DDBJ databases">
        <title>WGS assembly of Paspalum vaginatum 540-79.</title>
        <authorList>
            <person name="Sun G."/>
            <person name="Wase N."/>
            <person name="Shu S."/>
            <person name="Jenkins J."/>
            <person name="Zhou B."/>
            <person name="Torres-Rodriguez J."/>
            <person name="Chen C."/>
            <person name="Sandor L."/>
            <person name="Plott C."/>
            <person name="Yoshinga Y."/>
            <person name="Daum C."/>
            <person name="Qi P."/>
            <person name="Barry K."/>
            <person name="Lipzen A."/>
            <person name="Berry L."/>
            <person name="Pedersen C."/>
            <person name="Gottilla T."/>
            <person name="Foltz A."/>
            <person name="Yu H."/>
            <person name="O'Malley R."/>
            <person name="Zhang C."/>
            <person name="Devos K."/>
            <person name="Sigmon B."/>
            <person name="Yu B."/>
            <person name="Obata T."/>
            <person name="Schmutz J."/>
            <person name="Schnable J."/>
        </authorList>
    </citation>
    <scope>NUCLEOTIDE SEQUENCE [LARGE SCALE GENOMIC DNA]</scope>
    <source>
        <strain evidence="3">cv. 540-79</strain>
    </source>
</reference>
<accession>A0A9W7XE48</accession>
<keyword evidence="3" id="KW-1185">Reference proteome</keyword>
<dbReference type="Proteomes" id="UP001164776">
    <property type="component" value="Unassembled WGS sequence"/>
</dbReference>
<evidence type="ECO:0000313" key="2">
    <source>
        <dbReference type="EMBL" id="KAJ1257284.1"/>
    </source>
</evidence>
<proteinExistence type="predicted"/>
<dbReference type="EMBL" id="MU629426">
    <property type="protein sequence ID" value="KAJ1257284.1"/>
    <property type="molecule type" value="Genomic_DNA"/>
</dbReference>
<sequence>MSPPRRPQHLTEGTHLYNDSLRPPRGGDSSTHLSSRDNSRQWWPGPYSGDRMVETTMHIRAFYSISHLPGLGSIEGRWWIHGGGDSSMVEIEIHIGAVDVCRSRNSTSSR</sequence>
<comment type="caution">
    <text evidence="2">The sequence shown here is derived from an EMBL/GenBank/DDBJ whole genome shotgun (WGS) entry which is preliminary data.</text>
</comment>
<organism evidence="2 3">
    <name type="scientific">Paspalum vaginatum</name>
    <name type="common">seashore paspalum</name>
    <dbReference type="NCBI Taxonomy" id="158149"/>
    <lineage>
        <taxon>Eukaryota</taxon>
        <taxon>Viridiplantae</taxon>
        <taxon>Streptophyta</taxon>
        <taxon>Embryophyta</taxon>
        <taxon>Tracheophyta</taxon>
        <taxon>Spermatophyta</taxon>
        <taxon>Magnoliopsida</taxon>
        <taxon>Liliopsida</taxon>
        <taxon>Poales</taxon>
        <taxon>Poaceae</taxon>
        <taxon>PACMAD clade</taxon>
        <taxon>Panicoideae</taxon>
        <taxon>Andropogonodae</taxon>
        <taxon>Paspaleae</taxon>
        <taxon>Paspalinae</taxon>
        <taxon>Paspalum</taxon>
    </lineage>
</organism>